<evidence type="ECO:0000259" key="5">
    <source>
        <dbReference type="PROSITE" id="PS50089"/>
    </source>
</evidence>
<dbReference type="PROSITE" id="PS50089">
    <property type="entry name" value="ZF_RING_2"/>
    <property type="match status" value="1"/>
</dbReference>
<name>A0A2G5UW48_9PELO</name>
<comment type="caution">
    <text evidence="6">The sequence shown here is derived from an EMBL/GenBank/DDBJ whole genome shotgun (WGS) entry which is preliminary data.</text>
</comment>
<evidence type="ECO:0000256" key="4">
    <source>
        <dbReference type="SAM" id="Coils"/>
    </source>
</evidence>
<keyword evidence="1 3" id="KW-0863">Zinc-finger</keyword>
<evidence type="ECO:0000256" key="1">
    <source>
        <dbReference type="ARBA" id="ARBA00022771"/>
    </source>
</evidence>
<keyword evidence="1 3" id="KW-0479">Metal-binding</keyword>
<dbReference type="SUPFAM" id="SSF57850">
    <property type="entry name" value="RING/U-box"/>
    <property type="match status" value="1"/>
</dbReference>
<dbReference type="AlphaFoldDB" id="A0A2G5UW48"/>
<sequence>MILSQGEKNMSRFLEIPSFATDPASLHKEALFYTLNGFLSESKNLMDSPEYPERPFKGKERELIQLLIDNSDYKLRMYGSAEELLENINIYKCFPGNMKLFQTVVELYQNRPRIFPSMKDEKYIAKSDMFVILQNMAIEIGNSKFSDLPAILGCYVKSRMAKIENSIEFVKFDEERFEKLYKRMKERISLAENQATPAEFEQLVTEFSKLNESEAIEKFKRLVPSRMERIYLLENIVKLKFRSTRKEYTSAELTAVFFLHCNIHTSVLEAIISENPDLFLPRGEDSEAPVTLRVFEDGDRKFLMKSEIFNTKSKEPFILETITMEELFKNHEILTRNVEFIRYPITRAKHKATPIQTPSGGFCILAIDYFFEVMRELTHGKKAFQKLKSADVPQFLENAFGDIFFLTESPYFIEYHRTFLGNQHNLNVPAKDVRNAKKDGFTLQNLKNELAHLGLTTTFPEIQDYAEVVYAEVDKRKKGSVLRTCDLFDAVEQCQLICVLEILPKLKKFVHNQRGCHRVYGFKCEDCAAENSKNQKDQKLKILEKELENSKIAHQKILEENQQKSLEIQELQQKNLRLSVKNETNEVKMKQLTEKLAQSKLSIDYGTVCTSNASQLKIQCLICEKSIESGEDQVIRCPLCKRRFHSKCAINWLKDHKECPACNGELPTL</sequence>
<dbReference type="Proteomes" id="UP000230233">
    <property type="component" value="Chromosome II"/>
</dbReference>
<evidence type="ECO:0000256" key="3">
    <source>
        <dbReference type="PROSITE-ProRule" id="PRU00175"/>
    </source>
</evidence>
<dbReference type="GO" id="GO:0045087">
    <property type="term" value="P:innate immune response"/>
    <property type="evidence" value="ECO:0007669"/>
    <property type="project" value="TreeGrafter"/>
</dbReference>
<keyword evidence="2" id="KW-0862">Zinc</keyword>
<accession>A0A2G5UW48</accession>
<dbReference type="InterPro" id="IPR001841">
    <property type="entry name" value="Znf_RING"/>
</dbReference>
<dbReference type="InterPro" id="IPR056711">
    <property type="entry name" value="DUF7809"/>
</dbReference>
<protein>
    <recommendedName>
        <fullName evidence="5">RING-type domain-containing protein</fullName>
    </recommendedName>
</protein>
<keyword evidence="4" id="KW-0175">Coiled coil</keyword>
<dbReference type="Pfam" id="PF13639">
    <property type="entry name" value="zf-RING_2"/>
    <property type="match status" value="1"/>
</dbReference>
<gene>
    <name evidence="6" type="primary">Cnig_chr_II.g4357</name>
    <name evidence="6" type="ORF">B9Z55_004357</name>
</gene>
<dbReference type="GO" id="GO:0045121">
    <property type="term" value="C:membrane raft"/>
    <property type="evidence" value="ECO:0007669"/>
    <property type="project" value="TreeGrafter"/>
</dbReference>
<dbReference type="PANTHER" id="PTHR21447:SF13">
    <property type="entry name" value="RING-TYPE DOMAIN-CONTAINING PROTEIN"/>
    <property type="match status" value="1"/>
</dbReference>
<organism evidence="6 7">
    <name type="scientific">Caenorhabditis nigoni</name>
    <dbReference type="NCBI Taxonomy" id="1611254"/>
    <lineage>
        <taxon>Eukaryota</taxon>
        <taxon>Metazoa</taxon>
        <taxon>Ecdysozoa</taxon>
        <taxon>Nematoda</taxon>
        <taxon>Chromadorea</taxon>
        <taxon>Rhabditida</taxon>
        <taxon>Rhabditina</taxon>
        <taxon>Rhabditomorpha</taxon>
        <taxon>Rhabditoidea</taxon>
        <taxon>Rhabditidae</taxon>
        <taxon>Peloderinae</taxon>
        <taxon>Caenorhabditis</taxon>
    </lineage>
</organism>
<keyword evidence="7" id="KW-1185">Reference proteome</keyword>
<feature type="domain" description="RING-type" evidence="5">
    <location>
        <begin position="620"/>
        <end position="663"/>
    </location>
</feature>
<evidence type="ECO:0000313" key="7">
    <source>
        <dbReference type="Proteomes" id="UP000230233"/>
    </source>
</evidence>
<evidence type="ECO:0000256" key="2">
    <source>
        <dbReference type="ARBA" id="ARBA00022833"/>
    </source>
</evidence>
<feature type="coiled-coil region" evidence="4">
    <location>
        <begin position="533"/>
        <end position="581"/>
    </location>
</feature>
<dbReference type="EMBL" id="PDUG01000002">
    <property type="protein sequence ID" value="PIC43730.1"/>
    <property type="molecule type" value="Genomic_DNA"/>
</dbReference>
<evidence type="ECO:0000313" key="6">
    <source>
        <dbReference type="EMBL" id="PIC43730.1"/>
    </source>
</evidence>
<dbReference type="InterPro" id="IPR013083">
    <property type="entry name" value="Znf_RING/FYVE/PHD"/>
</dbReference>
<proteinExistence type="predicted"/>
<dbReference type="Gene3D" id="3.30.40.10">
    <property type="entry name" value="Zinc/RING finger domain, C3HC4 (zinc finger)"/>
    <property type="match status" value="1"/>
</dbReference>
<dbReference type="Pfam" id="PF25100">
    <property type="entry name" value="DUF7809"/>
    <property type="match status" value="1"/>
</dbReference>
<dbReference type="GO" id="GO:0008270">
    <property type="term" value="F:zinc ion binding"/>
    <property type="evidence" value="ECO:0007669"/>
    <property type="project" value="UniProtKB-KW"/>
</dbReference>
<dbReference type="PANTHER" id="PTHR21447">
    <property type="entry name" value="RING-TYPE DOMAIN-CONTAINING PROTEIN-RELATED"/>
    <property type="match status" value="1"/>
</dbReference>
<reference evidence="7" key="1">
    <citation type="submission" date="2017-10" db="EMBL/GenBank/DDBJ databases">
        <title>Rapid genome shrinkage in a self-fertile nematode reveals novel sperm competition proteins.</title>
        <authorList>
            <person name="Yin D."/>
            <person name="Schwarz E.M."/>
            <person name="Thomas C.G."/>
            <person name="Felde R.L."/>
            <person name="Korf I.F."/>
            <person name="Cutter A.D."/>
            <person name="Schartner C.M."/>
            <person name="Ralston E.J."/>
            <person name="Meyer B.J."/>
            <person name="Haag E.S."/>
        </authorList>
    </citation>
    <scope>NUCLEOTIDE SEQUENCE [LARGE SCALE GENOMIC DNA]</scope>
    <source>
        <strain evidence="7">JU1422</strain>
    </source>
</reference>